<feature type="domain" description="DUF1540" evidence="1">
    <location>
        <begin position="8"/>
        <end position="40"/>
    </location>
</feature>
<accession>A0ABU2DRF4</accession>
<reference evidence="2 3" key="1">
    <citation type="submission" date="2023-09" db="EMBL/GenBank/DDBJ databases">
        <title>Description of three actinobacteria isolated from air of manufacturing shop in a pharmaceutical factory.</title>
        <authorList>
            <person name="Zhang D.-F."/>
        </authorList>
    </citation>
    <scope>NUCLEOTIDE SEQUENCE [LARGE SCALE GENOMIC DNA]</scope>
    <source>
        <strain evidence="2 3">LY-0111</strain>
    </source>
</reference>
<evidence type="ECO:0000259" key="1">
    <source>
        <dbReference type="Pfam" id="PF07561"/>
    </source>
</evidence>
<dbReference type="Proteomes" id="UP001251870">
    <property type="component" value="Unassembled WGS sequence"/>
</dbReference>
<proteinExistence type="predicted"/>
<dbReference type="EMBL" id="JAVKGR010000004">
    <property type="protein sequence ID" value="MDR8019085.1"/>
    <property type="molecule type" value="Genomic_DNA"/>
</dbReference>
<organism evidence="2 3">
    <name type="scientific">Nesterenkonia aerolata</name>
    <dbReference type="NCBI Taxonomy" id="3074079"/>
    <lineage>
        <taxon>Bacteria</taxon>
        <taxon>Bacillati</taxon>
        <taxon>Actinomycetota</taxon>
        <taxon>Actinomycetes</taxon>
        <taxon>Micrococcales</taxon>
        <taxon>Micrococcaceae</taxon>
        <taxon>Nesterenkonia</taxon>
    </lineage>
</organism>
<feature type="domain" description="DUF1540" evidence="1">
    <location>
        <begin position="60"/>
        <end position="81"/>
    </location>
</feature>
<dbReference type="Pfam" id="PF07561">
    <property type="entry name" value="DUF1540"/>
    <property type="match status" value="2"/>
</dbReference>
<dbReference type="InterPro" id="IPR011437">
    <property type="entry name" value="DUF1540"/>
</dbReference>
<keyword evidence="3" id="KW-1185">Reference proteome</keyword>
<evidence type="ECO:0000313" key="3">
    <source>
        <dbReference type="Proteomes" id="UP001251870"/>
    </source>
</evidence>
<protein>
    <submittedName>
        <fullName evidence="2">DUF1540 domain-containing protein</fullName>
    </submittedName>
</protein>
<name>A0ABU2DRF4_9MICC</name>
<sequence>MSTAVRSCAATACAFNNESSCSALAITMAGSEGAAGCGTFVQLDARRPVSAETSTVGACHRLECAYNTDLACTAQGIEVTDVATCATYTVA</sequence>
<dbReference type="RefSeq" id="WP_310548079.1">
    <property type="nucleotide sequence ID" value="NZ_JAVKGR010000004.1"/>
</dbReference>
<comment type="caution">
    <text evidence="2">The sequence shown here is derived from an EMBL/GenBank/DDBJ whole genome shotgun (WGS) entry which is preliminary data.</text>
</comment>
<evidence type="ECO:0000313" key="2">
    <source>
        <dbReference type="EMBL" id="MDR8019085.1"/>
    </source>
</evidence>
<gene>
    <name evidence="2" type="ORF">RIL96_05845</name>
</gene>